<dbReference type="GO" id="GO:0000731">
    <property type="term" value="P:DNA synthesis involved in DNA repair"/>
    <property type="evidence" value="ECO:0007669"/>
    <property type="project" value="TreeGrafter"/>
</dbReference>
<dbReference type="GO" id="GO:0009432">
    <property type="term" value="P:SOS response"/>
    <property type="evidence" value="ECO:0007669"/>
    <property type="project" value="UniProtKB-KW"/>
</dbReference>
<reference evidence="6 7" key="1">
    <citation type="submission" date="2019-07" db="EMBL/GenBank/DDBJ databases">
        <title>Whole genome shotgun sequence of Agrococcus baldri NBRC 103055.</title>
        <authorList>
            <person name="Hosoyama A."/>
            <person name="Uohara A."/>
            <person name="Ohji S."/>
            <person name="Ichikawa N."/>
        </authorList>
    </citation>
    <scope>NUCLEOTIDE SEQUENCE [LARGE SCALE GENOMIC DNA]</scope>
    <source>
        <strain evidence="6 7">NBRC 103055</strain>
    </source>
</reference>
<keyword evidence="7" id="KW-1185">Reference proteome</keyword>
<dbReference type="Pfam" id="PF13166">
    <property type="entry name" value="AAA_13"/>
    <property type="match status" value="1"/>
</dbReference>
<evidence type="ECO:0000313" key="6">
    <source>
        <dbReference type="EMBL" id="GEK80331.1"/>
    </source>
</evidence>
<dbReference type="InterPro" id="IPR027417">
    <property type="entry name" value="P-loop_NTPase"/>
</dbReference>
<dbReference type="GO" id="GO:0006302">
    <property type="term" value="P:double-strand break repair"/>
    <property type="evidence" value="ECO:0007669"/>
    <property type="project" value="TreeGrafter"/>
</dbReference>
<feature type="coiled-coil region" evidence="4">
    <location>
        <begin position="500"/>
        <end position="540"/>
    </location>
</feature>
<name>A0AA87RCJ3_9MICO</name>
<dbReference type="InterPro" id="IPR026866">
    <property type="entry name" value="CR006_AAA"/>
</dbReference>
<dbReference type="SUPFAM" id="SSF52540">
    <property type="entry name" value="P-loop containing nucleoside triphosphate hydrolases"/>
    <property type="match status" value="1"/>
</dbReference>
<keyword evidence="2" id="KW-0234">DNA repair</keyword>
<keyword evidence="3" id="KW-0742">SOS response</keyword>
<dbReference type="AlphaFoldDB" id="A0AA87RCJ3"/>
<dbReference type="PANTHER" id="PTHR32182:SF0">
    <property type="entry name" value="DNA REPLICATION AND REPAIR PROTEIN RECF"/>
    <property type="match status" value="1"/>
</dbReference>
<dbReference type="PANTHER" id="PTHR32182">
    <property type="entry name" value="DNA REPLICATION AND REPAIR PROTEIN RECF"/>
    <property type="match status" value="1"/>
</dbReference>
<evidence type="ECO:0000256" key="2">
    <source>
        <dbReference type="ARBA" id="ARBA00023204"/>
    </source>
</evidence>
<keyword evidence="4" id="KW-0175">Coiled coil</keyword>
<evidence type="ECO:0000256" key="4">
    <source>
        <dbReference type="SAM" id="Coils"/>
    </source>
</evidence>
<evidence type="ECO:0000259" key="5">
    <source>
        <dbReference type="Pfam" id="PF13166"/>
    </source>
</evidence>
<organism evidence="6 7">
    <name type="scientific">Agrococcus baldri</name>
    <dbReference type="NCBI Taxonomy" id="153730"/>
    <lineage>
        <taxon>Bacteria</taxon>
        <taxon>Bacillati</taxon>
        <taxon>Actinomycetota</taxon>
        <taxon>Actinomycetes</taxon>
        <taxon>Micrococcales</taxon>
        <taxon>Microbacteriaceae</taxon>
        <taxon>Agrococcus</taxon>
    </lineage>
</organism>
<evidence type="ECO:0000256" key="1">
    <source>
        <dbReference type="ARBA" id="ARBA00022763"/>
    </source>
</evidence>
<keyword evidence="1" id="KW-0227">DNA damage</keyword>
<gene>
    <name evidence="6" type="ORF">ABA31_16820</name>
</gene>
<dbReference type="Proteomes" id="UP000321749">
    <property type="component" value="Unassembled WGS sequence"/>
</dbReference>
<protein>
    <recommendedName>
        <fullName evidence="5">Protein CR006 P-loop domain-containing protein</fullName>
    </recommendedName>
</protein>
<comment type="caution">
    <text evidence="6">The sequence shown here is derived from an EMBL/GenBank/DDBJ whole genome shotgun (WGS) entry which is preliminary data.</text>
</comment>
<sequence>MTIESDIIAWALDRPGWQQDVLVALANGETYGPTQITAVVDEVLEDTNSAPSQEAKSIQVKSAVVEQVDLSAVADLRGVNALVDGQRLNFATTGITVIYGDNGSGKSGYARLIKAMVKARHRADILPNVFHDSPDEPSGALLYRVGGQDRTLTFPSAPPPELLKMSFYDERCGDEYLTKESTISYRPSALTLLDGLIRVCDEARSDIAARIKSNEAKALDLGLLPTTTAGAFLATLTAATTETQIEAATTLAAGTNERLGDVLQEQARLAATDPQKERSRLTALANQVKTLGDDLARLLEALGAEKTDARHELRSIAANARAAASIAAASSFDDEPLPGVGSETWRLLWTAARNYSIAEAYHAHQFPVTGERAVCVLCQQVLDDEAKTRLRRFDQYMTDTTERDALTAEQNFAATLSELRTLDFATPARTAALTALEAHDAQLGGTATALLTKLEDQRDAVVQHLTSEDPAPTALAAMDTPSKLAGLASQLQERASAADVTQFETAVTDLRTEKAELQARVRLSESADKVKAEVQRLRQLRALKVARTAADTNSITQKASALTREYATDRILDRFTRETERLRLQKVTLQDLGGRKGQLNQKPGLLGAAKSVAAHTVLSEGEQTALGLAGFFTEAVFDQSKSALIFDDPVTSLDHVRRDKVAERLAQLAQDRQVVVFTHDVAFTGDLAAAAEREGVALTERAVERRGAEPGICIESFPWKAKDFGSRVTHLTSELARLKKERSGLVQDQWEESVATWAGYLSETWERSVTTEVMNQVFDRGSSQVRMMKFRLLAEITDADNQDVQDGYGATSLWGRRHDKSAETNYVAPEPADLERELTRLTDWQKRVRKYLSK</sequence>
<dbReference type="Gene3D" id="3.40.50.300">
    <property type="entry name" value="P-loop containing nucleotide triphosphate hydrolases"/>
    <property type="match status" value="2"/>
</dbReference>
<dbReference type="RefSeq" id="WP_146794506.1">
    <property type="nucleotide sequence ID" value="NZ_BJUU01000009.1"/>
</dbReference>
<evidence type="ECO:0000256" key="3">
    <source>
        <dbReference type="ARBA" id="ARBA00023236"/>
    </source>
</evidence>
<dbReference type="CDD" id="cd00267">
    <property type="entry name" value="ABC_ATPase"/>
    <property type="match status" value="1"/>
</dbReference>
<accession>A0AA87RCJ3</accession>
<proteinExistence type="predicted"/>
<evidence type="ECO:0000313" key="7">
    <source>
        <dbReference type="Proteomes" id="UP000321749"/>
    </source>
</evidence>
<dbReference type="EMBL" id="BJUU01000009">
    <property type="protein sequence ID" value="GEK80331.1"/>
    <property type="molecule type" value="Genomic_DNA"/>
</dbReference>
<feature type="domain" description="Protein CR006 P-loop" evidence="5">
    <location>
        <begin position="372"/>
        <end position="694"/>
    </location>
</feature>